<dbReference type="Pfam" id="PF01230">
    <property type="entry name" value="HIT"/>
    <property type="match status" value="1"/>
</dbReference>
<accession>A0A1U9K0U1</accession>
<dbReference type="Proteomes" id="UP000189369">
    <property type="component" value="Chromosome"/>
</dbReference>
<dbReference type="Gene3D" id="3.30.428.10">
    <property type="entry name" value="HIT-like"/>
    <property type="match status" value="1"/>
</dbReference>
<feature type="short sequence motif" description="Histidine triad motif" evidence="2 3">
    <location>
        <begin position="102"/>
        <end position="106"/>
    </location>
</feature>
<dbReference type="InterPro" id="IPR019808">
    <property type="entry name" value="Histidine_triad_CS"/>
</dbReference>
<dbReference type="InterPro" id="IPR011146">
    <property type="entry name" value="HIT-like"/>
</dbReference>
<feature type="active site" description="Tele-AMP-histidine intermediate" evidence="1">
    <location>
        <position position="104"/>
    </location>
</feature>
<evidence type="ECO:0000256" key="1">
    <source>
        <dbReference type="PIRSR" id="PIRSR601310-1"/>
    </source>
</evidence>
<protein>
    <submittedName>
        <fullName evidence="5">Histidine triad nucleotide-binding protein</fullName>
    </submittedName>
</protein>
<dbReference type="EMBL" id="CP019697">
    <property type="protein sequence ID" value="AQS51638.1"/>
    <property type="molecule type" value="Genomic_DNA"/>
</dbReference>
<dbReference type="InterPro" id="IPR036265">
    <property type="entry name" value="HIT-like_sf"/>
</dbReference>
<name>A0A1U9K0U1_9BURK</name>
<dbReference type="PROSITE" id="PS00892">
    <property type="entry name" value="HIT_1"/>
    <property type="match status" value="1"/>
</dbReference>
<dbReference type="AlphaFoldDB" id="A0A1U9K0U1"/>
<gene>
    <name evidence="5" type="ORF">PAEH1_08810</name>
</gene>
<evidence type="ECO:0000313" key="6">
    <source>
        <dbReference type="Proteomes" id="UP000189369"/>
    </source>
</evidence>
<dbReference type="PROSITE" id="PS51084">
    <property type="entry name" value="HIT_2"/>
    <property type="match status" value="1"/>
</dbReference>
<dbReference type="PANTHER" id="PTHR23089">
    <property type="entry name" value="HISTIDINE TRIAD HIT PROTEIN"/>
    <property type="match status" value="1"/>
</dbReference>
<sequence>MSQDCLFCKIIEGTIPSTKVYEDDDFLAFKDINPVAPVHLLLIPKHHIVSMQHVTDTDADWLGKMMTLVPQIASANGCRPGAEGGYRIVINSGEDGGQEIDHLHLHIIGGERPWKNTATAVA</sequence>
<proteinExistence type="predicted"/>
<evidence type="ECO:0000256" key="2">
    <source>
        <dbReference type="PIRSR" id="PIRSR601310-3"/>
    </source>
</evidence>
<dbReference type="CDD" id="cd01276">
    <property type="entry name" value="PKCI_related"/>
    <property type="match status" value="1"/>
</dbReference>
<evidence type="ECO:0000259" key="4">
    <source>
        <dbReference type="PROSITE" id="PS51084"/>
    </source>
</evidence>
<feature type="domain" description="HIT" evidence="4">
    <location>
        <begin position="6"/>
        <end position="119"/>
    </location>
</feature>
<dbReference type="KEGG" id="phn:PAEH1_08810"/>
<dbReference type="STRING" id="643674.PAEH1_08810"/>
<dbReference type="InterPro" id="IPR001310">
    <property type="entry name" value="Histidine_triad_HIT"/>
</dbReference>
<reference evidence="5 6" key="1">
    <citation type="submission" date="2017-01" db="EMBL/GenBank/DDBJ databases">
        <title>Complete Genome Sequence of Paenalcaligenes hominis, Isolated from a paraplegic Patient with neurogenic bladder.</title>
        <authorList>
            <person name="Mukhopadhyay R."/>
            <person name="Joaquin J."/>
            <person name="Hogue R."/>
            <person name="Kilaru A."/>
            <person name="Jospin G."/>
            <person name="Mars K."/>
            <person name="Eisen J.A."/>
            <person name="Chaturvedi V."/>
        </authorList>
    </citation>
    <scope>NUCLEOTIDE SEQUENCE [LARGE SCALE GENOMIC DNA]</scope>
    <source>
        <strain evidence="5 6">15S00501</strain>
    </source>
</reference>
<dbReference type="SUPFAM" id="SSF54197">
    <property type="entry name" value="HIT-like"/>
    <property type="match status" value="1"/>
</dbReference>
<dbReference type="PRINTS" id="PR00332">
    <property type="entry name" value="HISTRIAD"/>
</dbReference>
<dbReference type="OrthoDB" id="9784774at2"/>
<organism evidence="5 6">
    <name type="scientific">Paenalcaligenes hominis</name>
    <dbReference type="NCBI Taxonomy" id="643674"/>
    <lineage>
        <taxon>Bacteria</taxon>
        <taxon>Pseudomonadati</taxon>
        <taxon>Pseudomonadota</taxon>
        <taxon>Betaproteobacteria</taxon>
        <taxon>Burkholderiales</taxon>
        <taxon>Alcaligenaceae</taxon>
        <taxon>Paenalcaligenes</taxon>
    </lineage>
</organism>
<dbReference type="GO" id="GO:0003824">
    <property type="term" value="F:catalytic activity"/>
    <property type="evidence" value="ECO:0007669"/>
    <property type="project" value="InterPro"/>
</dbReference>
<evidence type="ECO:0000313" key="5">
    <source>
        <dbReference type="EMBL" id="AQS51638.1"/>
    </source>
</evidence>
<evidence type="ECO:0000256" key="3">
    <source>
        <dbReference type="PROSITE-ProRule" id="PRU00464"/>
    </source>
</evidence>